<dbReference type="NCBIfam" id="TIGR00390">
    <property type="entry name" value="hslU"/>
    <property type="match status" value="1"/>
</dbReference>
<evidence type="ECO:0000313" key="11">
    <source>
        <dbReference type="Proteomes" id="UP000739538"/>
    </source>
</evidence>
<dbReference type="SMART" id="SM01086">
    <property type="entry name" value="ClpB_D2-small"/>
    <property type="match status" value="1"/>
</dbReference>
<gene>
    <name evidence="10" type="primary">hslU</name>
    <name evidence="10" type="ORF">KDA27_16690</name>
</gene>
<evidence type="ECO:0000256" key="5">
    <source>
        <dbReference type="ARBA" id="ARBA00022840"/>
    </source>
</evidence>
<keyword evidence="3" id="KW-0963">Cytoplasm</keyword>
<organism evidence="10 11">
    <name type="scientific">Eiseniibacteriota bacterium</name>
    <dbReference type="NCBI Taxonomy" id="2212470"/>
    <lineage>
        <taxon>Bacteria</taxon>
        <taxon>Candidatus Eiseniibacteriota</taxon>
    </lineage>
</organism>
<dbReference type="InterPro" id="IPR050052">
    <property type="entry name" value="ATP-dep_Clp_protease_ClpX"/>
</dbReference>
<keyword evidence="6" id="KW-0143">Chaperone</keyword>
<keyword evidence="10" id="KW-0645">Protease</keyword>
<dbReference type="NCBIfam" id="NF003544">
    <property type="entry name" value="PRK05201.1"/>
    <property type="match status" value="1"/>
</dbReference>
<evidence type="ECO:0000259" key="9">
    <source>
        <dbReference type="SMART" id="SM01086"/>
    </source>
</evidence>
<keyword evidence="10" id="KW-0378">Hydrolase</keyword>
<dbReference type="GO" id="GO:0051603">
    <property type="term" value="P:proteolysis involved in protein catabolic process"/>
    <property type="evidence" value="ECO:0007669"/>
    <property type="project" value="TreeGrafter"/>
</dbReference>
<accession>A0A956SFF5</accession>
<dbReference type="GO" id="GO:0005524">
    <property type="term" value="F:ATP binding"/>
    <property type="evidence" value="ECO:0007669"/>
    <property type="project" value="UniProtKB-KW"/>
</dbReference>
<reference evidence="10" key="1">
    <citation type="submission" date="2020-04" db="EMBL/GenBank/DDBJ databases">
        <authorList>
            <person name="Zhang T."/>
        </authorList>
    </citation>
    <scope>NUCLEOTIDE SEQUENCE</scope>
    <source>
        <strain evidence="10">HKST-UBA02</strain>
    </source>
</reference>
<keyword evidence="4" id="KW-0547">Nucleotide-binding</keyword>
<evidence type="ECO:0000256" key="1">
    <source>
        <dbReference type="ARBA" id="ARBA00004496"/>
    </source>
</evidence>
<dbReference type="InterPro" id="IPR003959">
    <property type="entry name" value="ATPase_AAA_core"/>
</dbReference>
<dbReference type="InterPro" id="IPR004491">
    <property type="entry name" value="HslU"/>
</dbReference>
<dbReference type="AlphaFoldDB" id="A0A956SFF5"/>
<evidence type="ECO:0000256" key="2">
    <source>
        <dbReference type="ARBA" id="ARBA00009771"/>
    </source>
</evidence>
<dbReference type="Pfam" id="PF00004">
    <property type="entry name" value="AAA"/>
    <property type="match status" value="1"/>
</dbReference>
<feature type="compositionally biased region" description="Basic and acidic residues" evidence="7">
    <location>
        <begin position="193"/>
        <end position="207"/>
    </location>
</feature>
<dbReference type="SUPFAM" id="SSF52540">
    <property type="entry name" value="P-loop containing nucleoside triphosphate hydrolases"/>
    <property type="match status" value="1"/>
</dbReference>
<dbReference type="GO" id="GO:0009376">
    <property type="term" value="C:HslUV protease complex"/>
    <property type="evidence" value="ECO:0007669"/>
    <property type="project" value="InterPro"/>
</dbReference>
<feature type="domain" description="AAA+ ATPase" evidence="8">
    <location>
        <begin position="77"/>
        <end position="400"/>
    </location>
</feature>
<dbReference type="CDD" id="cd19498">
    <property type="entry name" value="RecA-like_HslU"/>
    <property type="match status" value="1"/>
</dbReference>
<dbReference type="EMBL" id="JAGQHS010000099">
    <property type="protein sequence ID" value="MCA9757444.1"/>
    <property type="molecule type" value="Genomic_DNA"/>
</dbReference>
<evidence type="ECO:0000256" key="4">
    <source>
        <dbReference type="ARBA" id="ARBA00022741"/>
    </source>
</evidence>
<dbReference type="GO" id="GO:0016887">
    <property type="term" value="F:ATP hydrolysis activity"/>
    <property type="evidence" value="ECO:0007669"/>
    <property type="project" value="InterPro"/>
</dbReference>
<comment type="similarity">
    <text evidence="2">Belongs to the ClpX chaperone family. HslU subfamily.</text>
</comment>
<sequence length="511" mass="57369">MYLHGRTDPGAGTGGTFVSDRERYVGPELGPWTPRKIVAELDEHIVGQSDAKRSVAIALRNRYRRQLAPKEIREEILPGNILMIGPTGVGKTEIARRLAKIAGAPFLKVEATKFTEVGYVGRDVESIVRDLTEIGVAMVRQEMADRLRVRAEKHVEQRILNILVPRRSRNRHTRRSLADATNETFEPNGTEELGNRTDGSEASEPRHPWPTSDTDSWRTRRDETLRQLRAGDLDETMIDIDITEQHGATFDLISQLGFEGQDLGLSEALEGMIPKRKKRRHVTVGEARRLLLQEETRRMIDMDEVVNVAVKRVESHGIVFLDEIDKVCSSGGQKSSSPDVSREGVQRDLLPIVEGCAVTTKYGVVRTDHILFIAAGAFHIARPSDLLPELQGRLPIRVELQKLATNDYYRILTEPRASIVRQQQALLASEGVRLEFTEDALQEIAAIASRVNETTENIGARRLQTLLAAVLDDVLFDVPDLRDERVVVDGERVRLRLARIAQDKDLSSYIL</sequence>
<dbReference type="Pfam" id="PF07724">
    <property type="entry name" value="AAA_2"/>
    <property type="match status" value="1"/>
</dbReference>
<dbReference type="FunFam" id="3.40.50.300:FF:000213">
    <property type="entry name" value="ATP-dependent protease ATPase subunit HslU"/>
    <property type="match status" value="1"/>
</dbReference>
<evidence type="ECO:0000256" key="3">
    <source>
        <dbReference type="ARBA" id="ARBA00022490"/>
    </source>
</evidence>
<dbReference type="PANTHER" id="PTHR48102:SF3">
    <property type="entry name" value="ATP-DEPENDENT PROTEASE ATPASE SUBUNIT HSLU"/>
    <property type="match status" value="1"/>
</dbReference>
<feature type="domain" description="Clp ATPase C-terminal" evidence="9">
    <location>
        <begin position="403"/>
        <end position="497"/>
    </location>
</feature>
<reference evidence="10" key="2">
    <citation type="journal article" date="2021" name="Microbiome">
        <title>Successional dynamics and alternative stable states in a saline activated sludge microbial community over 9 years.</title>
        <authorList>
            <person name="Wang Y."/>
            <person name="Ye J."/>
            <person name="Ju F."/>
            <person name="Liu L."/>
            <person name="Boyd J.A."/>
            <person name="Deng Y."/>
            <person name="Parks D.H."/>
            <person name="Jiang X."/>
            <person name="Yin X."/>
            <person name="Woodcroft B.J."/>
            <person name="Tyson G.W."/>
            <person name="Hugenholtz P."/>
            <person name="Polz M.F."/>
            <person name="Zhang T."/>
        </authorList>
    </citation>
    <scope>NUCLEOTIDE SEQUENCE</scope>
    <source>
        <strain evidence="10">HKST-UBA02</strain>
    </source>
</reference>
<keyword evidence="5" id="KW-0067">ATP-binding</keyword>
<dbReference type="Gene3D" id="1.10.8.60">
    <property type="match status" value="1"/>
</dbReference>
<comment type="subcellular location">
    <subcellularLocation>
        <location evidence="1">Cytoplasm</location>
    </subcellularLocation>
</comment>
<dbReference type="Gene3D" id="3.40.50.300">
    <property type="entry name" value="P-loop containing nucleotide triphosphate hydrolases"/>
    <property type="match status" value="2"/>
</dbReference>
<dbReference type="GO" id="GO:0008233">
    <property type="term" value="F:peptidase activity"/>
    <property type="evidence" value="ECO:0007669"/>
    <property type="project" value="UniProtKB-KW"/>
</dbReference>
<dbReference type="Proteomes" id="UP000739538">
    <property type="component" value="Unassembled WGS sequence"/>
</dbReference>
<dbReference type="InterPro" id="IPR003593">
    <property type="entry name" value="AAA+_ATPase"/>
</dbReference>
<name>A0A956SFF5_UNCEI</name>
<protein>
    <submittedName>
        <fullName evidence="10">ATP-dependent protease ATPase subunit HslU</fullName>
    </submittedName>
</protein>
<dbReference type="InterPro" id="IPR019489">
    <property type="entry name" value="Clp_ATPase_C"/>
</dbReference>
<evidence type="ECO:0000313" key="10">
    <source>
        <dbReference type="EMBL" id="MCA9757444.1"/>
    </source>
</evidence>
<comment type="caution">
    <text evidence="10">The sequence shown here is derived from an EMBL/GenBank/DDBJ whole genome shotgun (WGS) entry which is preliminary data.</text>
</comment>
<feature type="region of interest" description="Disordered" evidence="7">
    <location>
        <begin position="171"/>
        <end position="221"/>
    </location>
</feature>
<proteinExistence type="inferred from homology"/>
<dbReference type="PANTHER" id="PTHR48102">
    <property type="entry name" value="ATP-DEPENDENT CLP PROTEASE ATP-BINDING SUBUNIT CLPX-LIKE, MITOCHONDRIAL-RELATED"/>
    <property type="match status" value="1"/>
</dbReference>
<dbReference type="InterPro" id="IPR027417">
    <property type="entry name" value="P-loop_NTPase"/>
</dbReference>
<evidence type="ECO:0000259" key="8">
    <source>
        <dbReference type="SMART" id="SM00382"/>
    </source>
</evidence>
<evidence type="ECO:0000256" key="6">
    <source>
        <dbReference type="ARBA" id="ARBA00023186"/>
    </source>
</evidence>
<dbReference type="SMART" id="SM00382">
    <property type="entry name" value="AAA"/>
    <property type="match status" value="1"/>
</dbReference>
<dbReference type="FunFam" id="3.40.50.300:FF:000220">
    <property type="entry name" value="ATP-dependent protease ATPase subunit HslU"/>
    <property type="match status" value="1"/>
</dbReference>
<evidence type="ECO:0000256" key="7">
    <source>
        <dbReference type="SAM" id="MobiDB-lite"/>
    </source>
</evidence>